<dbReference type="PRINTS" id="PR00812">
    <property type="entry name" value="BCTERIALGSPF"/>
</dbReference>
<accession>A0A136Q550</accession>
<feature type="transmembrane region" description="Helical" evidence="8">
    <location>
        <begin position="206"/>
        <end position="227"/>
    </location>
</feature>
<feature type="transmembrane region" description="Helical" evidence="8">
    <location>
        <begin position="167"/>
        <end position="185"/>
    </location>
</feature>
<dbReference type="Proteomes" id="UP000070366">
    <property type="component" value="Unassembled WGS sequence"/>
</dbReference>
<comment type="similarity">
    <text evidence="2">Belongs to the GSP F family.</text>
</comment>
<comment type="subcellular location">
    <subcellularLocation>
        <location evidence="1">Cell inner membrane</location>
        <topology evidence="1">Multi-pass membrane protein</topology>
    </subcellularLocation>
</comment>
<gene>
    <name evidence="10" type="ORF">HMPREF3293_01398</name>
</gene>
<evidence type="ECO:0000256" key="3">
    <source>
        <dbReference type="ARBA" id="ARBA00022475"/>
    </source>
</evidence>
<dbReference type="EMBL" id="LSZW01000057">
    <property type="protein sequence ID" value="KXK65676.1"/>
    <property type="molecule type" value="Genomic_DNA"/>
</dbReference>
<dbReference type="AlphaFoldDB" id="A0A136Q550"/>
<keyword evidence="4" id="KW-0997">Cell inner membrane</keyword>
<dbReference type="PANTHER" id="PTHR30012:SF0">
    <property type="entry name" value="TYPE II SECRETION SYSTEM PROTEIN F-RELATED"/>
    <property type="match status" value="1"/>
</dbReference>
<keyword evidence="7 8" id="KW-0472">Membrane</keyword>
<dbReference type="InterPro" id="IPR003004">
    <property type="entry name" value="GspF/PilC"/>
</dbReference>
<dbReference type="InterPro" id="IPR018076">
    <property type="entry name" value="T2SS_GspF_dom"/>
</dbReference>
<evidence type="ECO:0000256" key="6">
    <source>
        <dbReference type="ARBA" id="ARBA00022989"/>
    </source>
</evidence>
<feature type="transmembrane region" description="Helical" evidence="8">
    <location>
        <begin position="318"/>
        <end position="341"/>
    </location>
</feature>
<dbReference type="Pfam" id="PF00482">
    <property type="entry name" value="T2SSF"/>
    <property type="match status" value="2"/>
</dbReference>
<feature type="domain" description="Type II secretion system protein GspF" evidence="9">
    <location>
        <begin position="15"/>
        <end position="137"/>
    </location>
</feature>
<sequence>MAGIKKLTNGEITVFCEQLAYTLKAGIPLEEGLLVIGEDLKNTEGARIILELADTVGAGGTLAAALRASGRFPHYMAQMVEIGEASGRLEQVLSSLAAYYDRQEALARNIKSSVTYPLVMIVMMAAVILVIVTQVLPVFQEVFRSLGSEMSGFVQGLLQFGSAVSRYAAVIVIVTGALVVLFFLLRTSKRGRNFLASCRTRMFKKTSAALASGKFASAMALMLGSGMDVDEALSMTEELTEDERSRRRIALMKQKMAGGMGFADAARNAGMFSGLYGKMISVGFRTGTLDSVMERIAARYEEEAARRMNAFVSALEPTLVAVLSVIVGMILLAVMLPLLGVMSAIG</sequence>
<keyword evidence="5 8" id="KW-0812">Transmembrane</keyword>
<evidence type="ECO:0000256" key="2">
    <source>
        <dbReference type="ARBA" id="ARBA00005745"/>
    </source>
</evidence>
<dbReference type="RefSeq" id="WP_066520915.1">
    <property type="nucleotide sequence ID" value="NZ_CABMOF010000004.1"/>
</dbReference>
<reference evidence="10 11" key="1">
    <citation type="submission" date="2016-02" db="EMBL/GenBank/DDBJ databases">
        <authorList>
            <person name="Wen L."/>
            <person name="He K."/>
            <person name="Yang H."/>
        </authorList>
    </citation>
    <scope>NUCLEOTIDE SEQUENCE [LARGE SCALE GENOMIC DNA]</scope>
    <source>
        <strain evidence="10 11">DSM 22607</strain>
    </source>
</reference>
<dbReference type="FunFam" id="1.20.81.30:FF:000001">
    <property type="entry name" value="Type II secretion system protein F"/>
    <property type="match status" value="1"/>
</dbReference>
<dbReference type="KEGG" id="cmiu:B1H56_12150"/>
<comment type="caution">
    <text evidence="10">The sequence shown here is derived from an EMBL/GenBank/DDBJ whole genome shotgun (WGS) entry which is preliminary data.</text>
</comment>
<feature type="domain" description="Type II secretion system protein GspF" evidence="9">
    <location>
        <begin position="215"/>
        <end position="337"/>
    </location>
</feature>
<dbReference type="OrthoDB" id="1733538at2"/>
<dbReference type="STRING" id="626937.HMPREF3293_01398"/>
<proteinExistence type="inferred from homology"/>
<feature type="transmembrane region" description="Helical" evidence="8">
    <location>
        <begin position="118"/>
        <end position="139"/>
    </location>
</feature>
<keyword evidence="11" id="KW-1185">Reference proteome</keyword>
<evidence type="ECO:0000256" key="1">
    <source>
        <dbReference type="ARBA" id="ARBA00004429"/>
    </source>
</evidence>
<dbReference type="PANTHER" id="PTHR30012">
    <property type="entry name" value="GENERAL SECRETION PATHWAY PROTEIN"/>
    <property type="match status" value="1"/>
</dbReference>
<evidence type="ECO:0000256" key="8">
    <source>
        <dbReference type="SAM" id="Phobius"/>
    </source>
</evidence>
<evidence type="ECO:0000259" key="9">
    <source>
        <dbReference type="Pfam" id="PF00482"/>
    </source>
</evidence>
<evidence type="ECO:0000256" key="7">
    <source>
        <dbReference type="ARBA" id="ARBA00023136"/>
    </source>
</evidence>
<dbReference type="Gene3D" id="1.20.81.30">
    <property type="entry name" value="Type II secretion system (T2SS), domain F"/>
    <property type="match status" value="2"/>
</dbReference>
<keyword evidence="3" id="KW-1003">Cell membrane</keyword>
<protein>
    <submittedName>
        <fullName evidence="10">Bacterial type II secretion system protein F domain protein</fullName>
    </submittedName>
</protein>
<evidence type="ECO:0000313" key="11">
    <source>
        <dbReference type="Proteomes" id="UP000070366"/>
    </source>
</evidence>
<dbReference type="InterPro" id="IPR042094">
    <property type="entry name" value="T2SS_GspF_sf"/>
</dbReference>
<name>A0A136Q550_9FIRM</name>
<organism evidence="10 11">
    <name type="scientific">Christensenella minuta</name>
    <dbReference type="NCBI Taxonomy" id="626937"/>
    <lineage>
        <taxon>Bacteria</taxon>
        <taxon>Bacillati</taxon>
        <taxon>Bacillota</taxon>
        <taxon>Clostridia</taxon>
        <taxon>Christensenellales</taxon>
        <taxon>Christensenellaceae</taxon>
        <taxon>Christensenella</taxon>
    </lineage>
</organism>
<keyword evidence="6 8" id="KW-1133">Transmembrane helix</keyword>
<evidence type="ECO:0000256" key="4">
    <source>
        <dbReference type="ARBA" id="ARBA00022519"/>
    </source>
</evidence>
<evidence type="ECO:0000256" key="5">
    <source>
        <dbReference type="ARBA" id="ARBA00022692"/>
    </source>
</evidence>
<dbReference type="GO" id="GO:0005886">
    <property type="term" value="C:plasma membrane"/>
    <property type="evidence" value="ECO:0007669"/>
    <property type="project" value="UniProtKB-SubCell"/>
</dbReference>
<evidence type="ECO:0000313" key="10">
    <source>
        <dbReference type="EMBL" id="KXK65676.1"/>
    </source>
</evidence>